<proteinExistence type="predicted"/>
<sequence>MTMRVKLHARGKIENKVGEEGRVEQKNIVVVDIFTTLSTWELLVHVWNYRKSSHSDPEFSTVMKSDPHEVFSESPPNKMANPNEILTPRTERGE</sequence>
<dbReference type="EMBL" id="AM437814">
    <property type="protein sequence ID" value="CAN69440.1"/>
    <property type="molecule type" value="Genomic_DNA"/>
</dbReference>
<accession>A5AW62</accession>
<organism evidence="2">
    <name type="scientific">Vitis vinifera</name>
    <name type="common">Grape</name>
    <dbReference type="NCBI Taxonomy" id="29760"/>
    <lineage>
        <taxon>Eukaryota</taxon>
        <taxon>Viridiplantae</taxon>
        <taxon>Streptophyta</taxon>
        <taxon>Embryophyta</taxon>
        <taxon>Tracheophyta</taxon>
        <taxon>Spermatophyta</taxon>
        <taxon>Magnoliopsida</taxon>
        <taxon>eudicotyledons</taxon>
        <taxon>Gunneridae</taxon>
        <taxon>Pentapetalae</taxon>
        <taxon>rosids</taxon>
        <taxon>Vitales</taxon>
        <taxon>Vitaceae</taxon>
        <taxon>Viteae</taxon>
        <taxon>Vitis</taxon>
    </lineage>
</organism>
<dbReference type="AlphaFoldDB" id="A5AW62"/>
<evidence type="ECO:0000313" key="2">
    <source>
        <dbReference type="EMBL" id="CAN69440.1"/>
    </source>
</evidence>
<protein>
    <submittedName>
        <fullName evidence="2">Uncharacterized protein</fullName>
    </submittedName>
</protein>
<name>A5AW62_VITVI</name>
<feature type="region of interest" description="Disordered" evidence="1">
    <location>
        <begin position="55"/>
        <end position="94"/>
    </location>
</feature>
<evidence type="ECO:0000256" key="1">
    <source>
        <dbReference type="SAM" id="MobiDB-lite"/>
    </source>
</evidence>
<gene>
    <name evidence="2" type="ORF">VITISV_016470</name>
</gene>
<reference evidence="2" key="1">
    <citation type="journal article" date="2007" name="PLoS ONE">
        <title>The first genome sequence of an elite grapevine cultivar (Pinot noir Vitis vinifera L.): coping with a highly heterozygous genome.</title>
        <authorList>
            <person name="Velasco R."/>
            <person name="Zharkikh A."/>
            <person name="Troggio M."/>
            <person name="Cartwright D.A."/>
            <person name="Cestaro A."/>
            <person name="Pruss D."/>
            <person name="Pindo M."/>
            <person name="FitzGerald L.M."/>
            <person name="Vezzulli S."/>
            <person name="Reid J."/>
            <person name="Malacarne G."/>
            <person name="Iliev D."/>
            <person name="Coppola G."/>
            <person name="Wardell B."/>
            <person name="Micheletti D."/>
            <person name="Macalma T."/>
            <person name="Facci M."/>
            <person name="Mitchell J.T."/>
            <person name="Perazzolli M."/>
            <person name="Eldredge G."/>
            <person name="Gatto P."/>
            <person name="Oyzerski R."/>
            <person name="Moretto M."/>
            <person name="Gutin N."/>
            <person name="Stefanini M."/>
            <person name="Chen Y."/>
            <person name="Segala C."/>
            <person name="Davenport C."/>
            <person name="Dematte L."/>
            <person name="Mraz A."/>
            <person name="Battilana J."/>
            <person name="Stormo K."/>
            <person name="Costa F."/>
            <person name="Tao Q."/>
            <person name="Si-Ammour A."/>
            <person name="Harkins T."/>
            <person name="Lackey A."/>
            <person name="Perbost C."/>
            <person name="Taillon B."/>
            <person name="Stella A."/>
            <person name="Solovyev V."/>
            <person name="Fawcett J.A."/>
            <person name="Sterck L."/>
            <person name="Vandepoele K."/>
            <person name="Grando S.M."/>
            <person name="Toppo S."/>
            <person name="Moser C."/>
            <person name="Lanchbury J."/>
            <person name="Bogden R."/>
            <person name="Skolnick M."/>
            <person name="Sgaramella V."/>
            <person name="Bhatnagar S.K."/>
            <person name="Fontana P."/>
            <person name="Gutin A."/>
            <person name="Van de Peer Y."/>
            <person name="Salamini F."/>
            <person name="Viola R."/>
        </authorList>
    </citation>
    <scope>NUCLEOTIDE SEQUENCE</scope>
</reference>